<keyword evidence="6" id="KW-1185">Reference proteome</keyword>
<dbReference type="OrthoDB" id="241790at2"/>
<evidence type="ECO:0000256" key="1">
    <source>
        <dbReference type="ARBA" id="ARBA00023015"/>
    </source>
</evidence>
<dbReference type="eggNOG" id="COG2207">
    <property type="taxonomic scope" value="Bacteria"/>
</dbReference>
<dbReference type="PANTHER" id="PTHR46796">
    <property type="entry name" value="HTH-TYPE TRANSCRIPTIONAL ACTIVATOR RHAS-RELATED"/>
    <property type="match status" value="1"/>
</dbReference>
<accession>D2Q0X6</accession>
<dbReference type="SUPFAM" id="SSF46689">
    <property type="entry name" value="Homeodomain-like"/>
    <property type="match status" value="2"/>
</dbReference>
<dbReference type="Gene3D" id="1.10.10.60">
    <property type="entry name" value="Homeodomain-like"/>
    <property type="match status" value="2"/>
</dbReference>
<feature type="domain" description="HTH araC/xylS-type" evidence="4">
    <location>
        <begin position="178"/>
        <end position="276"/>
    </location>
</feature>
<protein>
    <submittedName>
        <fullName evidence="5">Transcriptional regulator, AraC family</fullName>
    </submittedName>
</protein>
<keyword evidence="3" id="KW-0804">Transcription</keyword>
<dbReference type="GO" id="GO:0003700">
    <property type="term" value="F:DNA-binding transcription factor activity"/>
    <property type="evidence" value="ECO:0007669"/>
    <property type="project" value="InterPro"/>
</dbReference>
<evidence type="ECO:0000313" key="6">
    <source>
        <dbReference type="Proteomes" id="UP000007967"/>
    </source>
</evidence>
<dbReference type="InterPro" id="IPR009057">
    <property type="entry name" value="Homeodomain-like_sf"/>
</dbReference>
<name>D2Q0X6_KRIFD</name>
<evidence type="ECO:0000313" key="5">
    <source>
        <dbReference type="EMBL" id="ADB35677.1"/>
    </source>
</evidence>
<keyword evidence="2" id="KW-0238">DNA-binding</keyword>
<proteinExistence type="predicted"/>
<sequence length="278" mass="29459">MDDALSRLLDDVRPQGVVVETADLSAPWQVRCPAGAALTLVTMVRGTAVLTVDGETPAELAAGDVALVVGRRPYTLADGPAESADQAVLVTGSYEVGGGVCDRVLGGLPPVLLVESGAGVGRAVDLLTDELENARPGQRALLDRLLDLIVLTALRVWLDRPDSSAPPWYRAQQDPAIGSALALMHAEPARRWTVAELAASSSMSRAAFSRRFHALVGEPPMSYLTCWRLCLAGDLLRGTDDTLATVARKVGYANGYALSAAFTRFYGVRPGEYRTDAA</sequence>
<dbReference type="STRING" id="479435.Kfla_6685"/>
<keyword evidence="1" id="KW-0805">Transcription regulation</keyword>
<dbReference type="EMBL" id="CP001736">
    <property type="protein sequence ID" value="ADB35677.1"/>
    <property type="molecule type" value="Genomic_DNA"/>
</dbReference>
<dbReference type="HOGENOM" id="CLU_000445_81_0_11"/>
<dbReference type="InterPro" id="IPR018060">
    <property type="entry name" value="HTH_AraC"/>
</dbReference>
<dbReference type="KEGG" id="kfl:Kfla_6685"/>
<dbReference type="InterPro" id="IPR032783">
    <property type="entry name" value="AraC_lig"/>
</dbReference>
<dbReference type="InterPro" id="IPR050204">
    <property type="entry name" value="AraC_XylS_family_regulators"/>
</dbReference>
<evidence type="ECO:0000256" key="2">
    <source>
        <dbReference type="ARBA" id="ARBA00023125"/>
    </source>
</evidence>
<reference evidence="5 6" key="2">
    <citation type="journal article" date="2010" name="Stand. Genomic Sci.">
        <title>Complete genome sequence of Kribbella flavida type strain (IFO 14399).</title>
        <authorList>
            <person name="Pukall R."/>
            <person name="Lapidus A."/>
            <person name="Glavina Del Rio T."/>
            <person name="Copeland A."/>
            <person name="Tice H."/>
            <person name="Cheng J.-F."/>
            <person name="Lucas S."/>
            <person name="Chen F."/>
            <person name="Nolan M."/>
            <person name="LaButti K."/>
            <person name="Pati A."/>
            <person name="Ivanova N."/>
            <person name="Mavrommatis K."/>
            <person name="Mikhailova N."/>
            <person name="Pitluck S."/>
            <person name="Bruce D."/>
            <person name="Goodwin L."/>
            <person name="Land M."/>
            <person name="Hauser L."/>
            <person name="Chang Y.-J."/>
            <person name="Jeffries C.D."/>
            <person name="Chen A."/>
            <person name="Palaniappan K."/>
            <person name="Chain P."/>
            <person name="Rohde M."/>
            <person name="Goeker M."/>
            <person name="Bristow J."/>
            <person name="Eisen J.A."/>
            <person name="Markowitz V."/>
            <person name="Hugenholtz P."/>
            <person name="Kyrpides N.C."/>
            <person name="Klenk H.-P."/>
            <person name="Brettin T."/>
        </authorList>
    </citation>
    <scope>NUCLEOTIDE SEQUENCE [LARGE SCALE GENOMIC DNA]</scope>
    <source>
        <strain evidence="6">DSM 17836 / JCM 10339 / NBRC 14399</strain>
    </source>
</reference>
<dbReference type="PANTHER" id="PTHR46796:SF13">
    <property type="entry name" value="HTH-TYPE TRANSCRIPTIONAL ACTIVATOR RHAS"/>
    <property type="match status" value="1"/>
</dbReference>
<dbReference type="SMART" id="SM00342">
    <property type="entry name" value="HTH_ARAC"/>
    <property type="match status" value="1"/>
</dbReference>
<dbReference type="PROSITE" id="PS01124">
    <property type="entry name" value="HTH_ARAC_FAMILY_2"/>
    <property type="match status" value="1"/>
</dbReference>
<dbReference type="RefSeq" id="WP_012924229.1">
    <property type="nucleotide sequence ID" value="NC_013729.1"/>
</dbReference>
<dbReference type="GO" id="GO:0043565">
    <property type="term" value="F:sequence-specific DNA binding"/>
    <property type="evidence" value="ECO:0007669"/>
    <property type="project" value="InterPro"/>
</dbReference>
<reference evidence="6" key="1">
    <citation type="submission" date="2009-09" db="EMBL/GenBank/DDBJ databases">
        <title>The complete genome of Kribbella flavida DSM 17836.</title>
        <authorList>
            <consortium name="US DOE Joint Genome Institute (JGI-PGF)"/>
            <person name="Lucas S."/>
            <person name="Copeland A."/>
            <person name="Lapidus A."/>
            <person name="Glavina del Rio T."/>
            <person name="Dalin E."/>
            <person name="Tice H."/>
            <person name="Bruce D."/>
            <person name="Goodwin L."/>
            <person name="Pitluck S."/>
            <person name="Kyrpides N."/>
            <person name="Mavromatis K."/>
            <person name="Ivanova N."/>
            <person name="Saunders E."/>
            <person name="Brettin T."/>
            <person name="Detter J.C."/>
            <person name="Han C."/>
            <person name="Larimer F."/>
            <person name="Land M."/>
            <person name="Hauser L."/>
            <person name="Markowitz V."/>
            <person name="Cheng J.-F."/>
            <person name="Hugenholtz P."/>
            <person name="Woyke T."/>
            <person name="Wu D."/>
            <person name="Pukall R."/>
            <person name="Klenk H.-P."/>
            <person name="Eisen J.A."/>
        </authorList>
    </citation>
    <scope>NUCLEOTIDE SEQUENCE [LARGE SCALE GENOMIC DNA]</scope>
    <source>
        <strain evidence="6">DSM 17836 / JCM 10339 / NBRC 14399</strain>
    </source>
</reference>
<dbReference type="Pfam" id="PF12833">
    <property type="entry name" value="HTH_18"/>
    <property type="match status" value="1"/>
</dbReference>
<gene>
    <name evidence="5" type="ordered locus">Kfla_6685</name>
</gene>
<evidence type="ECO:0000256" key="3">
    <source>
        <dbReference type="ARBA" id="ARBA00023163"/>
    </source>
</evidence>
<dbReference type="Pfam" id="PF12852">
    <property type="entry name" value="Cupin_6"/>
    <property type="match status" value="1"/>
</dbReference>
<dbReference type="Proteomes" id="UP000007967">
    <property type="component" value="Chromosome"/>
</dbReference>
<dbReference type="AlphaFoldDB" id="D2Q0X6"/>
<evidence type="ECO:0000259" key="4">
    <source>
        <dbReference type="PROSITE" id="PS01124"/>
    </source>
</evidence>
<organism evidence="5 6">
    <name type="scientific">Kribbella flavida (strain DSM 17836 / JCM 10339 / NBRC 14399)</name>
    <dbReference type="NCBI Taxonomy" id="479435"/>
    <lineage>
        <taxon>Bacteria</taxon>
        <taxon>Bacillati</taxon>
        <taxon>Actinomycetota</taxon>
        <taxon>Actinomycetes</taxon>
        <taxon>Propionibacteriales</taxon>
        <taxon>Kribbellaceae</taxon>
        <taxon>Kribbella</taxon>
    </lineage>
</organism>